<evidence type="ECO:0000313" key="1">
    <source>
        <dbReference type="EMBL" id="KKN39611.1"/>
    </source>
</evidence>
<dbReference type="AlphaFoldDB" id="A0A0F9SRJ0"/>
<reference evidence="1" key="1">
    <citation type="journal article" date="2015" name="Nature">
        <title>Complex archaea that bridge the gap between prokaryotes and eukaryotes.</title>
        <authorList>
            <person name="Spang A."/>
            <person name="Saw J.H."/>
            <person name="Jorgensen S.L."/>
            <person name="Zaremba-Niedzwiedzka K."/>
            <person name="Martijn J."/>
            <person name="Lind A.E."/>
            <person name="van Eijk R."/>
            <person name="Schleper C."/>
            <person name="Guy L."/>
            <person name="Ettema T.J."/>
        </authorList>
    </citation>
    <scope>NUCLEOTIDE SEQUENCE</scope>
</reference>
<accession>A0A0F9SRJ0</accession>
<sequence length="92" mass="10636">MEIKYYIIMAERNEYSKDVVQFFEHEICPLTDGTCKEAVKSFKIHNSTVRLVSDVFDTLIDCKSDKCITNEGIIKEKLEKFIKKQNGDVIIG</sequence>
<gene>
    <name evidence="1" type="ORF">LCGC14_0741850</name>
</gene>
<name>A0A0F9SRJ0_9ZZZZ</name>
<dbReference type="EMBL" id="LAZR01001754">
    <property type="protein sequence ID" value="KKN39611.1"/>
    <property type="molecule type" value="Genomic_DNA"/>
</dbReference>
<proteinExistence type="predicted"/>
<organism evidence="1">
    <name type="scientific">marine sediment metagenome</name>
    <dbReference type="NCBI Taxonomy" id="412755"/>
    <lineage>
        <taxon>unclassified sequences</taxon>
        <taxon>metagenomes</taxon>
        <taxon>ecological metagenomes</taxon>
    </lineage>
</organism>
<comment type="caution">
    <text evidence="1">The sequence shown here is derived from an EMBL/GenBank/DDBJ whole genome shotgun (WGS) entry which is preliminary data.</text>
</comment>
<protein>
    <submittedName>
        <fullName evidence="1">Uncharacterized protein</fullName>
    </submittedName>
</protein>